<dbReference type="InterPro" id="IPR003644">
    <property type="entry name" value="Calx_beta"/>
</dbReference>
<evidence type="ECO:0000256" key="11">
    <source>
        <dbReference type="ARBA" id="ARBA00022989"/>
    </source>
</evidence>
<evidence type="ECO:0000256" key="8">
    <source>
        <dbReference type="ARBA" id="ARBA00022737"/>
    </source>
</evidence>
<dbReference type="Pfam" id="PF03160">
    <property type="entry name" value="Calx-beta"/>
    <property type="match status" value="1"/>
</dbReference>
<keyword evidence="18" id="KW-0175">Coiled coil</keyword>
<keyword evidence="7" id="KW-0732">Signal</keyword>
<dbReference type="InterPro" id="IPR004837">
    <property type="entry name" value="NaCa_Exmemb"/>
</dbReference>
<feature type="transmembrane region" description="Helical" evidence="20">
    <location>
        <begin position="285"/>
        <end position="308"/>
    </location>
</feature>
<feature type="transmembrane region" description="Helical" evidence="20">
    <location>
        <begin position="656"/>
        <end position="676"/>
    </location>
</feature>
<comment type="similarity">
    <text evidence="2">Belongs to the Ca(2+):cation antiporter (CaCA) (TC 2.A.19) family. SLC8 subfamily.</text>
</comment>
<keyword evidence="6" id="KW-0479">Metal-binding</keyword>
<dbReference type="PRINTS" id="PR01259">
    <property type="entry name" value="NACAEXCHNGR"/>
</dbReference>
<keyword evidence="8" id="KW-0677">Repeat</keyword>
<feature type="transmembrane region" description="Helical" evidence="20">
    <location>
        <begin position="161"/>
        <end position="185"/>
    </location>
</feature>
<keyword evidence="11 20" id="KW-1133">Transmembrane helix</keyword>
<feature type="domain" description="Calx-beta" evidence="22">
    <location>
        <begin position="409"/>
        <end position="497"/>
    </location>
</feature>
<evidence type="ECO:0000256" key="10">
    <source>
        <dbReference type="ARBA" id="ARBA00022860"/>
    </source>
</evidence>
<dbReference type="InterPro" id="IPR044880">
    <property type="entry name" value="NCX_ion-bd_dom_sf"/>
</dbReference>
<dbReference type="OrthoDB" id="418484at2759"/>
<keyword evidence="5 20" id="KW-0812">Transmembrane</keyword>
<evidence type="ECO:0000256" key="4">
    <source>
        <dbReference type="ARBA" id="ARBA00022475"/>
    </source>
</evidence>
<reference evidence="23" key="1">
    <citation type="submission" date="2021-02" db="EMBL/GenBank/DDBJ databases">
        <authorList>
            <person name="Dougan E. K."/>
            <person name="Rhodes N."/>
            <person name="Thang M."/>
            <person name="Chan C."/>
        </authorList>
    </citation>
    <scope>NUCLEOTIDE SEQUENCE</scope>
</reference>
<protein>
    <submittedName>
        <fullName evidence="23">SLC8A3 protein</fullName>
    </submittedName>
</protein>
<name>A0A812U7J7_9DINO</name>
<gene>
    <name evidence="23" type="primary">SLC8A3</name>
    <name evidence="23" type="ORF">SNEC2469_LOCUS16109</name>
</gene>
<keyword evidence="12" id="KW-0915">Sodium</keyword>
<dbReference type="GO" id="GO:0046872">
    <property type="term" value="F:metal ion binding"/>
    <property type="evidence" value="ECO:0007669"/>
    <property type="project" value="UniProtKB-KW"/>
</dbReference>
<feature type="region of interest" description="Disordered" evidence="19">
    <location>
        <begin position="1"/>
        <end position="38"/>
    </location>
</feature>
<evidence type="ECO:0000256" key="14">
    <source>
        <dbReference type="ARBA" id="ARBA00023136"/>
    </source>
</evidence>
<feature type="transmembrane region" description="Helical" evidence="20">
    <location>
        <begin position="90"/>
        <end position="112"/>
    </location>
</feature>
<keyword evidence="14 20" id="KW-0472">Membrane</keyword>
<evidence type="ECO:0000256" key="16">
    <source>
        <dbReference type="ARBA" id="ARBA00023201"/>
    </source>
</evidence>
<feature type="compositionally biased region" description="Basic and acidic residues" evidence="19">
    <location>
        <begin position="576"/>
        <end position="592"/>
    </location>
</feature>
<dbReference type="SUPFAM" id="SSF141072">
    <property type="entry name" value="CalX-like"/>
    <property type="match status" value="1"/>
</dbReference>
<evidence type="ECO:0000256" key="17">
    <source>
        <dbReference type="ARBA" id="ARBA00033667"/>
    </source>
</evidence>
<evidence type="ECO:0000313" key="23">
    <source>
        <dbReference type="EMBL" id="CAE7558117.1"/>
    </source>
</evidence>
<sequence length="830" mass="89510">MPQGDEKETDVNMWSPDKDRNEKAQLGDTRQGIERKSTVEDLQDKLQVALSALDETKGALDAAQKRVSELESSVAPAPEEEMPVNVRIEALKASMAFVAVVAVEAVYFVFILDERNKFGEASCAGVAAVALRSCELCGDGTLVMPVGGDYEKSWPALIRSLFYFFVLLWSFQGVGIICDEFMAAIEKITSSKRSKWITNPAGQKVEVRVTVWNETLANLSLMALCSSAPEILLSTVELCSNRFFSGSLGPQTVVGSASFNLFCISSVCISALAPGEVRRVEKYPVFCFTCAASVMAYVWMLVVLAGITPDRVDLAEGVVTLLFFFVFLGIAFILDKYFSKTGVGADVAEVHRQLEARFGQAVSLEGVQAMMKTQAKKQPCEPRNTKNEAKGQILRLSTGGKKQPIVCAYGFVDSEVVFHEGDGCASLQITAFNGPHPAPVRIKYRTRNGMAKAGKRYQQKSGVLHFHPEEEKQELRIPLMMAKGPPEEFYVELTEIQADGLEGKKNPPVITQCGSCLVWVLSSPEEGGSGSEHAGHTGHTAVVLSPTSDGGRDSRRMQHLAAVPSENEPDTSRALSEIRSEIKSEAKSDGRSDAQGPEEEDEPFSFSHWMDKAVEAFFCNGSAEEQAQATAFDWLMHCLALTWKTAFLIVPPPSLLGAYPAFFCSLLGIGLVTVVINDAASLLGCSIGMADDLTAITLVALGTSLPDTMASRTSAKSDETADNSIGNITGSNAVNVLLGMGISWTIGAAYWAHNGVTDEWKGHQTTAGNYETLYLGSNPEGGFIVVAGAISFSVSAFAVLAMLCVALLYMRRVTYGGELGGPLLAQRTLD</sequence>
<evidence type="ECO:0000259" key="21">
    <source>
        <dbReference type="Pfam" id="PF01699"/>
    </source>
</evidence>
<dbReference type="EMBL" id="CAJNJA010026330">
    <property type="protein sequence ID" value="CAE7558117.1"/>
    <property type="molecule type" value="Genomic_DNA"/>
</dbReference>
<evidence type="ECO:0000313" key="24">
    <source>
        <dbReference type="Proteomes" id="UP000601435"/>
    </source>
</evidence>
<keyword evidence="3" id="KW-0813">Transport</keyword>
<feature type="transmembrane region" description="Helical" evidence="20">
    <location>
        <begin position="783"/>
        <end position="809"/>
    </location>
</feature>
<feature type="transmembrane region" description="Helical" evidence="20">
    <location>
        <begin position="314"/>
        <end position="334"/>
    </location>
</feature>
<evidence type="ECO:0000256" key="7">
    <source>
        <dbReference type="ARBA" id="ARBA00022729"/>
    </source>
</evidence>
<dbReference type="InterPro" id="IPR038081">
    <property type="entry name" value="CalX-like_sf"/>
</dbReference>
<dbReference type="PANTHER" id="PTHR11878">
    <property type="entry name" value="SODIUM/CALCIUM EXCHANGER"/>
    <property type="match status" value="1"/>
</dbReference>
<dbReference type="GO" id="GO:0005886">
    <property type="term" value="C:plasma membrane"/>
    <property type="evidence" value="ECO:0007669"/>
    <property type="project" value="UniProtKB-SubCell"/>
</dbReference>
<comment type="catalytic activity">
    <reaction evidence="17">
        <text>Ca(2+)(in) + 3 Na(+)(out) = Ca(2+)(out) + 3 Na(+)(in)</text>
        <dbReference type="Rhea" id="RHEA:69955"/>
        <dbReference type="ChEBI" id="CHEBI:29101"/>
        <dbReference type="ChEBI" id="CHEBI:29108"/>
    </reaction>
</comment>
<dbReference type="InterPro" id="IPR004836">
    <property type="entry name" value="Na_Ca_Ex"/>
</dbReference>
<keyword evidence="16" id="KW-0739">Sodium transport</keyword>
<evidence type="ECO:0000256" key="2">
    <source>
        <dbReference type="ARBA" id="ARBA00007489"/>
    </source>
</evidence>
<evidence type="ECO:0000256" key="18">
    <source>
        <dbReference type="SAM" id="Coils"/>
    </source>
</evidence>
<comment type="caution">
    <text evidence="23">The sequence shown here is derived from an EMBL/GenBank/DDBJ whole genome shotgun (WGS) entry which is preliminary data.</text>
</comment>
<keyword evidence="9" id="KW-0106">Calcium</keyword>
<evidence type="ECO:0000256" key="9">
    <source>
        <dbReference type="ARBA" id="ARBA00022837"/>
    </source>
</evidence>
<feature type="region of interest" description="Disordered" evidence="19">
    <location>
        <begin position="524"/>
        <end position="604"/>
    </location>
</feature>
<feature type="domain" description="Sodium/calcium exchanger membrane region" evidence="21">
    <location>
        <begin position="661"/>
        <end position="809"/>
    </location>
</feature>
<dbReference type="GO" id="GO:0007154">
    <property type="term" value="P:cell communication"/>
    <property type="evidence" value="ECO:0007669"/>
    <property type="project" value="InterPro"/>
</dbReference>
<dbReference type="GO" id="GO:0005432">
    <property type="term" value="F:calcium:sodium antiporter activity"/>
    <property type="evidence" value="ECO:0007669"/>
    <property type="project" value="InterPro"/>
</dbReference>
<dbReference type="GO" id="GO:0098703">
    <property type="term" value="P:calcium ion import across plasma membrane"/>
    <property type="evidence" value="ECO:0007669"/>
    <property type="project" value="TreeGrafter"/>
</dbReference>
<evidence type="ECO:0000256" key="13">
    <source>
        <dbReference type="ARBA" id="ARBA00023065"/>
    </source>
</evidence>
<keyword evidence="24" id="KW-1185">Reference proteome</keyword>
<accession>A0A812U7J7</accession>
<dbReference type="Gene3D" id="2.60.40.2030">
    <property type="match status" value="1"/>
</dbReference>
<keyword evidence="10" id="KW-0112">Calmodulin-binding</keyword>
<dbReference type="PANTHER" id="PTHR11878:SF65">
    <property type="entry name" value="NA_CA-EXCHANGE PROTEIN, ISOFORM G"/>
    <property type="match status" value="1"/>
</dbReference>
<dbReference type="Gene3D" id="1.20.1420.30">
    <property type="entry name" value="NCX, central ion-binding region"/>
    <property type="match status" value="2"/>
</dbReference>
<dbReference type="AlphaFoldDB" id="A0A812U7J7"/>
<comment type="subcellular location">
    <subcellularLocation>
        <location evidence="1">Cell membrane</location>
        <topology evidence="1">Multi-pass membrane protein</topology>
    </subcellularLocation>
</comment>
<evidence type="ECO:0000256" key="20">
    <source>
        <dbReference type="SAM" id="Phobius"/>
    </source>
</evidence>
<dbReference type="InterPro" id="IPR051171">
    <property type="entry name" value="CaCA"/>
</dbReference>
<proteinExistence type="inferred from homology"/>
<evidence type="ECO:0000256" key="12">
    <source>
        <dbReference type="ARBA" id="ARBA00023053"/>
    </source>
</evidence>
<keyword evidence="13" id="KW-0406">Ion transport</keyword>
<dbReference type="GO" id="GO:0005516">
    <property type="term" value="F:calmodulin binding"/>
    <property type="evidence" value="ECO:0007669"/>
    <property type="project" value="UniProtKB-KW"/>
</dbReference>
<keyword evidence="4" id="KW-1003">Cell membrane</keyword>
<evidence type="ECO:0000259" key="22">
    <source>
        <dbReference type="Pfam" id="PF03160"/>
    </source>
</evidence>
<evidence type="ECO:0000256" key="19">
    <source>
        <dbReference type="SAM" id="MobiDB-lite"/>
    </source>
</evidence>
<dbReference type="Pfam" id="PF01699">
    <property type="entry name" value="Na_Ca_ex"/>
    <property type="match status" value="2"/>
</dbReference>
<evidence type="ECO:0000256" key="15">
    <source>
        <dbReference type="ARBA" id="ARBA00023180"/>
    </source>
</evidence>
<keyword evidence="15" id="KW-0325">Glycoprotein</keyword>
<feature type="transmembrane region" description="Helical" evidence="20">
    <location>
        <begin position="733"/>
        <end position="752"/>
    </location>
</feature>
<evidence type="ECO:0000256" key="6">
    <source>
        <dbReference type="ARBA" id="ARBA00022723"/>
    </source>
</evidence>
<feature type="coiled-coil region" evidence="18">
    <location>
        <begin position="39"/>
        <end position="73"/>
    </location>
</feature>
<organism evidence="23 24">
    <name type="scientific">Symbiodinium necroappetens</name>
    <dbReference type="NCBI Taxonomy" id="1628268"/>
    <lineage>
        <taxon>Eukaryota</taxon>
        <taxon>Sar</taxon>
        <taxon>Alveolata</taxon>
        <taxon>Dinophyceae</taxon>
        <taxon>Suessiales</taxon>
        <taxon>Symbiodiniaceae</taxon>
        <taxon>Symbiodinium</taxon>
    </lineage>
</organism>
<dbReference type="Proteomes" id="UP000601435">
    <property type="component" value="Unassembled WGS sequence"/>
</dbReference>
<evidence type="ECO:0000256" key="5">
    <source>
        <dbReference type="ARBA" id="ARBA00022692"/>
    </source>
</evidence>
<evidence type="ECO:0000256" key="3">
    <source>
        <dbReference type="ARBA" id="ARBA00022448"/>
    </source>
</evidence>
<feature type="domain" description="Sodium/calcium exchanger membrane region" evidence="21">
    <location>
        <begin position="163"/>
        <end position="332"/>
    </location>
</feature>
<evidence type="ECO:0000256" key="1">
    <source>
        <dbReference type="ARBA" id="ARBA00004651"/>
    </source>
</evidence>